<comment type="caution">
    <text evidence="2">The sequence shown here is derived from an EMBL/GenBank/DDBJ whole genome shotgun (WGS) entry which is preliminary data.</text>
</comment>
<dbReference type="Pfam" id="PF12146">
    <property type="entry name" value="Hydrolase_4"/>
    <property type="match status" value="1"/>
</dbReference>
<dbReference type="PANTHER" id="PTHR43265">
    <property type="entry name" value="ESTERASE ESTD"/>
    <property type="match status" value="1"/>
</dbReference>
<dbReference type="EMBL" id="JAQQXS010000011">
    <property type="protein sequence ID" value="MDC8786155.1"/>
    <property type="molecule type" value="Genomic_DNA"/>
</dbReference>
<dbReference type="Proteomes" id="UP001219862">
    <property type="component" value="Unassembled WGS sequence"/>
</dbReference>
<dbReference type="InterPro" id="IPR022742">
    <property type="entry name" value="Hydrolase_4"/>
</dbReference>
<evidence type="ECO:0000313" key="2">
    <source>
        <dbReference type="EMBL" id="MDC8786155.1"/>
    </source>
</evidence>
<organism evidence="2 3">
    <name type="scientific">Roseateles koreensis</name>
    <dbReference type="NCBI Taxonomy" id="2987526"/>
    <lineage>
        <taxon>Bacteria</taxon>
        <taxon>Pseudomonadati</taxon>
        <taxon>Pseudomonadota</taxon>
        <taxon>Betaproteobacteria</taxon>
        <taxon>Burkholderiales</taxon>
        <taxon>Sphaerotilaceae</taxon>
        <taxon>Roseateles</taxon>
    </lineage>
</organism>
<dbReference type="NCBIfam" id="TIGR03100">
    <property type="entry name" value="hydr1_PEP"/>
    <property type="match status" value="1"/>
</dbReference>
<dbReference type="PANTHER" id="PTHR43265:SF1">
    <property type="entry name" value="ESTERASE ESTD"/>
    <property type="match status" value="1"/>
</dbReference>
<protein>
    <submittedName>
        <fullName evidence="2">Hydrolase 1, exosortase A system-associated</fullName>
    </submittedName>
</protein>
<dbReference type="GO" id="GO:0016787">
    <property type="term" value="F:hydrolase activity"/>
    <property type="evidence" value="ECO:0007669"/>
    <property type="project" value="UniProtKB-KW"/>
</dbReference>
<dbReference type="InterPro" id="IPR017531">
    <property type="entry name" value="Hydrolase-1_PEP"/>
</dbReference>
<accession>A0ABT5KUP4</accession>
<evidence type="ECO:0000313" key="3">
    <source>
        <dbReference type="Proteomes" id="UP001219862"/>
    </source>
</evidence>
<sequence length="307" mass="33901">MNVPPSCQNYQERAIQFPCLGVSLLGIICEPRSTLVRHPTAVLIIVGGPQYRAGSHRQFTLLARSLAENGITSLRMDYRGMGDSDGSPHTFEEVSDDVKSAIDALCQNTQGPIERLVLWGLCDGASAALLYCQTKADPRVQGLVLLNPWVRSGHSLAKTHIKHYYLQRLKQPAFWKKFLSGGVAVSALTDLFTTARTAFGGKSSQTNANAKHNAWHAETLAQSTAPFQDRMALAWRHFSGQILLLTSGKDLTAQEFLDHAKVTPAWKNLLDRTSVRKIDIADADHTFSNARHRAEVETYTAEFVQSV</sequence>
<dbReference type="SUPFAM" id="SSF53474">
    <property type="entry name" value="alpha/beta-Hydrolases"/>
    <property type="match status" value="1"/>
</dbReference>
<keyword evidence="3" id="KW-1185">Reference proteome</keyword>
<keyword evidence="2" id="KW-0378">Hydrolase</keyword>
<dbReference type="InterPro" id="IPR053145">
    <property type="entry name" value="AB_hydrolase_Est10"/>
</dbReference>
<evidence type="ECO:0000259" key="1">
    <source>
        <dbReference type="Pfam" id="PF12146"/>
    </source>
</evidence>
<proteinExistence type="predicted"/>
<reference evidence="2 3" key="1">
    <citation type="submission" date="2022-10" db="EMBL/GenBank/DDBJ databases">
        <title>paucibacter sp. hw8 Genome sequencing.</title>
        <authorList>
            <person name="Park S."/>
        </authorList>
    </citation>
    <scope>NUCLEOTIDE SEQUENCE [LARGE SCALE GENOMIC DNA]</scope>
    <source>
        <strain evidence="3">hw8</strain>
    </source>
</reference>
<name>A0ABT5KUP4_9BURK</name>
<gene>
    <name evidence="2" type="ORF">PRZ01_13225</name>
</gene>
<dbReference type="InterPro" id="IPR029058">
    <property type="entry name" value="AB_hydrolase_fold"/>
</dbReference>
<dbReference type="RefSeq" id="WP_273597270.1">
    <property type="nucleotide sequence ID" value="NZ_JAQQXS010000011.1"/>
</dbReference>
<feature type="domain" description="Serine aminopeptidase S33" evidence="1">
    <location>
        <begin position="38"/>
        <end position="163"/>
    </location>
</feature>
<dbReference type="Gene3D" id="3.40.50.1820">
    <property type="entry name" value="alpha/beta hydrolase"/>
    <property type="match status" value="1"/>
</dbReference>